<dbReference type="InterPro" id="IPR000056">
    <property type="entry name" value="Ribul_P_3_epim-like"/>
</dbReference>
<dbReference type="AlphaFoldDB" id="A0A3D0ZQI6"/>
<dbReference type="GO" id="GO:0005975">
    <property type="term" value="P:carbohydrate metabolic process"/>
    <property type="evidence" value="ECO:0007669"/>
    <property type="project" value="InterPro"/>
</dbReference>
<dbReference type="GO" id="GO:0046872">
    <property type="term" value="F:metal ion binding"/>
    <property type="evidence" value="ECO:0007669"/>
    <property type="project" value="UniProtKB-KW"/>
</dbReference>
<organism evidence="3 4">
    <name type="scientific">candidate division WWE3 bacterium</name>
    <dbReference type="NCBI Taxonomy" id="2053526"/>
    <lineage>
        <taxon>Bacteria</taxon>
        <taxon>Katanobacteria</taxon>
    </lineage>
</organism>
<dbReference type="PANTHER" id="PTHR11749">
    <property type="entry name" value="RIBULOSE-5-PHOSPHATE-3-EPIMERASE"/>
    <property type="match status" value="1"/>
</dbReference>
<evidence type="ECO:0000256" key="1">
    <source>
        <dbReference type="ARBA" id="ARBA00022723"/>
    </source>
</evidence>
<dbReference type="InterPro" id="IPR011060">
    <property type="entry name" value="RibuloseP-bd_barrel"/>
</dbReference>
<evidence type="ECO:0008006" key="5">
    <source>
        <dbReference type="Google" id="ProtNLM"/>
    </source>
</evidence>
<accession>A0A3D0ZQI6</accession>
<evidence type="ECO:0000256" key="2">
    <source>
        <dbReference type="ARBA" id="ARBA00023235"/>
    </source>
</evidence>
<sequence length="208" mass="23469">MIIPAILEKKPEEIRRKIRLIDGQCEYIQIDIADGKFVSESSYANIEDIASFEPISKLELHLMTDHPEIYVEESYQSIFKISAHIEARGIEDFIRKAVTKRYTVGISVKPETPLENIDHLPGGISFVQFLTVRPGKQGNEIIRDVFPKISSFKQNHPGIRIQVDGGVNEQNLQEVLKLGVDDVVIGSQIFDSENPAGMLTKLKEIILQ</sequence>
<dbReference type="EMBL" id="DOZN01000018">
    <property type="protein sequence ID" value="HCC42366.1"/>
    <property type="molecule type" value="Genomic_DNA"/>
</dbReference>
<dbReference type="Proteomes" id="UP000263336">
    <property type="component" value="Unassembled WGS sequence"/>
</dbReference>
<comment type="caution">
    <text evidence="3">The sequence shown here is derived from an EMBL/GenBank/DDBJ whole genome shotgun (WGS) entry which is preliminary data.</text>
</comment>
<protein>
    <recommendedName>
        <fullName evidence="5">Ribulose-phosphate 3-epimerase</fullName>
    </recommendedName>
</protein>
<evidence type="ECO:0000313" key="3">
    <source>
        <dbReference type="EMBL" id="HCC42366.1"/>
    </source>
</evidence>
<name>A0A3D0ZQI6_UNCKA</name>
<dbReference type="GO" id="GO:0016857">
    <property type="term" value="F:racemase and epimerase activity, acting on carbohydrates and derivatives"/>
    <property type="evidence" value="ECO:0007669"/>
    <property type="project" value="InterPro"/>
</dbReference>
<keyword evidence="1" id="KW-0479">Metal-binding</keyword>
<evidence type="ECO:0000313" key="4">
    <source>
        <dbReference type="Proteomes" id="UP000263336"/>
    </source>
</evidence>
<dbReference type="Gene3D" id="3.20.20.70">
    <property type="entry name" value="Aldolase class I"/>
    <property type="match status" value="1"/>
</dbReference>
<proteinExistence type="predicted"/>
<reference evidence="3 4" key="1">
    <citation type="journal article" date="2018" name="Nat. Biotechnol.">
        <title>A standardized bacterial taxonomy based on genome phylogeny substantially revises the tree of life.</title>
        <authorList>
            <person name="Parks D.H."/>
            <person name="Chuvochina M."/>
            <person name="Waite D.W."/>
            <person name="Rinke C."/>
            <person name="Skarshewski A."/>
            <person name="Chaumeil P.A."/>
            <person name="Hugenholtz P."/>
        </authorList>
    </citation>
    <scope>NUCLEOTIDE SEQUENCE [LARGE SCALE GENOMIC DNA]</scope>
    <source>
        <strain evidence="3">UBA11701</strain>
    </source>
</reference>
<dbReference type="Pfam" id="PF00834">
    <property type="entry name" value="Ribul_P_3_epim"/>
    <property type="match status" value="1"/>
</dbReference>
<dbReference type="InterPro" id="IPR013785">
    <property type="entry name" value="Aldolase_TIM"/>
</dbReference>
<gene>
    <name evidence="3" type="ORF">DEP93_02750</name>
</gene>
<dbReference type="SUPFAM" id="SSF51366">
    <property type="entry name" value="Ribulose-phoshate binding barrel"/>
    <property type="match status" value="1"/>
</dbReference>
<keyword evidence="2" id="KW-0413">Isomerase</keyword>